<evidence type="ECO:0000259" key="6">
    <source>
        <dbReference type="PROSITE" id="PS51914"/>
    </source>
</evidence>
<dbReference type="SUPFAM" id="SSF50911">
    <property type="entry name" value="Mannose 6-phosphate receptor domain"/>
    <property type="match status" value="1"/>
</dbReference>
<dbReference type="PANTHER" id="PTHR12630">
    <property type="entry name" value="N-LINKED OLIGOSACCHARIDE PROCESSING"/>
    <property type="match status" value="1"/>
</dbReference>
<keyword evidence="2 5" id="KW-0732">Signal</keyword>
<feature type="domain" description="MRH" evidence="6">
    <location>
        <begin position="343"/>
        <end position="451"/>
    </location>
</feature>
<keyword evidence="4" id="KW-1015">Disulfide bond</keyword>
<evidence type="ECO:0000256" key="1">
    <source>
        <dbReference type="ARBA" id="ARBA00022387"/>
    </source>
</evidence>
<dbReference type="CDD" id="cd00112">
    <property type="entry name" value="LDLa"/>
    <property type="match status" value="1"/>
</dbReference>
<evidence type="ECO:0000256" key="5">
    <source>
        <dbReference type="SAM" id="SignalP"/>
    </source>
</evidence>
<dbReference type="GO" id="GO:0006491">
    <property type="term" value="P:N-glycan processing"/>
    <property type="evidence" value="ECO:0007669"/>
    <property type="project" value="TreeGrafter"/>
</dbReference>
<feature type="signal peptide" evidence="5">
    <location>
        <begin position="1"/>
        <end position="21"/>
    </location>
</feature>
<evidence type="ECO:0000313" key="7">
    <source>
        <dbReference type="EMBL" id="GJQ08321.1"/>
    </source>
</evidence>
<dbReference type="PROSITE" id="PS50068">
    <property type="entry name" value="LDLRA_2"/>
    <property type="match status" value="1"/>
</dbReference>
<dbReference type="Gene3D" id="2.70.130.10">
    <property type="entry name" value="Mannose-6-phosphate receptor binding domain"/>
    <property type="match status" value="1"/>
</dbReference>
<feature type="chain" id="PRO_5039196187" description="Glucosidase 2 subunit beta" evidence="5">
    <location>
        <begin position="22"/>
        <end position="485"/>
    </location>
</feature>
<organism evidence="7 8">
    <name type="scientific">Galdieria partita</name>
    <dbReference type="NCBI Taxonomy" id="83374"/>
    <lineage>
        <taxon>Eukaryota</taxon>
        <taxon>Rhodophyta</taxon>
        <taxon>Bangiophyceae</taxon>
        <taxon>Galdieriales</taxon>
        <taxon>Galdieriaceae</taxon>
        <taxon>Galdieria</taxon>
    </lineage>
</organism>
<evidence type="ECO:0000256" key="3">
    <source>
        <dbReference type="ARBA" id="ARBA00022824"/>
    </source>
</evidence>
<name>A0A9C7UMJ5_9RHOD</name>
<keyword evidence="3" id="KW-0256">Endoplasmic reticulum</keyword>
<reference evidence="7" key="2">
    <citation type="submission" date="2022-01" db="EMBL/GenBank/DDBJ databases">
        <authorList>
            <person name="Hirooka S."/>
            <person name="Miyagishima S.Y."/>
        </authorList>
    </citation>
    <scope>NUCLEOTIDE SEQUENCE</scope>
    <source>
        <strain evidence="7">NBRC 102759</strain>
    </source>
</reference>
<dbReference type="Proteomes" id="UP001061958">
    <property type="component" value="Unassembled WGS sequence"/>
</dbReference>
<gene>
    <name evidence="7" type="ORF">GpartN1_g112.t1</name>
</gene>
<reference evidence="7" key="1">
    <citation type="journal article" date="2022" name="Proc. Natl. Acad. Sci. U.S.A.">
        <title>Life cycle and functional genomics of the unicellular red alga Galdieria for elucidating algal and plant evolution and industrial use.</title>
        <authorList>
            <person name="Hirooka S."/>
            <person name="Itabashi T."/>
            <person name="Ichinose T.M."/>
            <person name="Onuma R."/>
            <person name="Fujiwara T."/>
            <person name="Yamashita S."/>
            <person name="Jong L.W."/>
            <person name="Tomita R."/>
            <person name="Iwane A.H."/>
            <person name="Miyagishima S.Y."/>
        </authorList>
    </citation>
    <scope>NUCLEOTIDE SEQUENCE</scope>
    <source>
        <strain evidence="7">NBRC 102759</strain>
    </source>
</reference>
<dbReference type="InterPro" id="IPR036607">
    <property type="entry name" value="PRKCSH"/>
</dbReference>
<accession>A0A9C7UMJ5</accession>
<protein>
    <recommendedName>
        <fullName evidence="1">Glucosidase 2 subunit beta</fullName>
    </recommendedName>
</protein>
<comment type="caution">
    <text evidence="7">The sequence shown here is derived from an EMBL/GenBank/DDBJ whole genome shotgun (WGS) entry which is preliminary data.</text>
</comment>
<dbReference type="InterPro" id="IPR009011">
    <property type="entry name" value="Man6P_isomerase_rcpt-bd_dom_sf"/>
</dbReference>
<dbReference type="InterPro" id="IPR028146">
    <property type="entry name" value="PRKCSH_N"/>
</dbReference>
<dbReference type="InterPro" id="IPR002172">
    <property type="entry name" value="LDrepeatLR_classA_rpt"/>
</dbReference>
<dbReference type="Pfam" id="PF12999">
    <property type="entry name" value="PRKCSH-like"/>
    <property type="match status" value="1"/>
</dbReference>
<dbReference type="AlphaFoldDB" id="A0A9C7UMJ5"/>
<dbReference type="InterPro" id="IPR044865">
    <property type="entry name" value="MRH_dom"/>
</dbReference>
<sequence length="485" mass="55270">MRPVLVFVISTLLLVIQETCGLNTVRGVNPKQMRLYENKEGFFHCLNSSQKVPYSSLNDDFCDCDDGTDEPGTAACDGSTFYCENIGFVPMNIPSSQVNDGICDCCDGSDEWLGYVECPNRCVQIGKRRLEQILDEVKTVKKGLNKREELKNLSSLRAAALHNKMKFLQVSIQEAEVLERKTKKEFDWLEHVLKVIQARELAMNVSTGNFSSNSSVADIITDRESSNDTESMNSLQIEEHEMTPNYEKNSDEIDRCSWQTDCILETCQNVSKAYTSSHILLRLQKLFFDFLSKFPVLSKFLAGSQREIDTEILQLCINNLQEQLENLRSGLERNRTELERIQQYFSVDYGPESVFLALRDTCLEVTSQGYHYKLCLLSQVFQDSINLGKFSRWDSNHTKMIFMDGTPCWNGPARSTIVNLICGVNETILKVSEPAKCQYQFWVTTCAVCSVDEMKKLRDEASLILSNFNFTKEQKSATVPKHDEL</sequence>
<evidence type="ECO:0000256" key="4">
    <source>
        <dbReference type="ARBA" id="ARBA00023157"/>
    </source>
</evidence>
<dbReference type="OrthoDB" id="28322at2759"/>
<dbReference type="GO" id="GO:0017177">
    <property type="term" value="C:glucosidase II complex"/>
    <property type="evidence" value="ECO:0007669"/>
    <property type="project" value="TreeGrafter"/>
</dbReference>
<keyword evidence="8" id="KW-1185">Reference proteome</keyword>
<dbReference type="PROSITE" id="PS51914">
    <property type="entry name" value="MRH"/>
    <property type="match status" value="1"/>
</dbReference>
<proteinExistence type="predicted"/>
<dbReference type="Pfam" id="PF13015">
    <property type="entry name" value="PRKCSH_1"/>
    <property type="match status" value="1"/>
</dbReference>
<evidence type="ECO:0000256" key="2">
    <source>
        <dbReference type="ARBA" id="ARBA00022729"/>
    </source>
</evidence>
<evidence type="ECO:0000313" key="8">
    <source>
        <dbReference type="Proteomes" id="UP001061958"/>
    </source>
</evidence>
<dbReference type="EMBL" id="BQMJ01000001">
    <property type="protein sequence ID" value="GJQ08321.1"/>
    <property type="molecule type" value="Genomic_DNA"/>
</dbReference>
<dbReference type="PANTHER" id="PTHR12630:SF1">
    <property type="entry name" value="GLUCOSIDASE 2 SUBUNIT BETA"/>
    <property type="match status" value="1"/>
</dbReference>
<dbReference type="InterPro" id="IPR039794">
    <property type="entry name" value="Gtb1-like"/>
</dbReference>